<evidence type="ECO:0000256" key="13">
    <source>
        <dbReference type="ARBA" id="ARBA00023125"/>
    </source>
</evidence>
<dbReference type="Pfam" id="PF01149">
    <property type="entry name" value="Fapy_DNA_glyco"/>
    <property type="match status" value="1"/>
</dbReference>
<keyword evidence="13" id="KW-0238">DNA-binding</keyword>
<keyword evidence="8" id="KW-0479">Metal-binding</keyword>
<comment type="subunit">
    <text evidence="4">Monomer.</text>
</comment>
<dbReference type="GO" id="GO:0003684">
    <property type="term" value="F:damaged DNA binding"/>
    <property type="evidence" value="ECO:0007669"/>
    <property type="project" value="InterPro"/>
</dbReference>
<keyword evidence="24" id="KW-1185">Reference proteome</keyword>
<dbReference type="PROSITE" id="PS51066">
    <property type="entry name" value="ZF_FPG_2"/>
    <property type="match status" value="1"/>
</dbReference>
<evidence type="ECO:0000256" key="14">
    <source>
        <dbReference type="ARBA" id="ARBA00023204"/>
    </source>
</evidence>
<dbReference type="Gene3D" id="3.20.190.10">
    <property type="entry name" value="MutM-like, N-terminal"/>
    <property type="match status" value="1"/>
</dbReference>
<dbReference type="NCBIfam" id="NF002211">
    <property type="entry name" value="PRK01103.1"/>
    <property type="match status" value="1"/>
</dbReference>
<feature type="domain" description="Formamidopyrimidine-DNA glycosylase catalytic" evidence="22">
    <location>
        <begin position="2"/>
        <end position="111"/>
    </location>
</feature>
<dbReference type="InterPro" id="IPR010979">
    <property type="entry name" value="Ribosomal_uS13-like_H2TH"/>
</dbReference>
<dbReference type="PANTHER" id="PTHR22993">
    <property type="entry name" value="FORMAMIDOPYRIMIDINE-DNA GLYCOSYLASE"/>
    <property type="match status" value="1"/>
</dbReference>
<dbReference type="PROSITE" id="PS51068">
    <property type="entry name" value="FPG_CAT"/>
    <property type="match status" value="1"/>
</dbReference>
<proteinExistence type="inferred from homology"/>
<comment type="cofactor">
    <cofactor evidence="2">
        <name>Zn(2+)</name>
        <dbReference type="ChEBI" id="CHEBI:29105"/>
    </cofactor>
</comment>
<dbReference type="Proteomes" id="UP000198635">
    <property type="component" value="Unassembled WGS sequence"/>
</dbReference>
<evidence type="ECO:0000256" key="2">
    <source>
        <dbReference type="ARBA" id="ARBA00001947"/>
    </source>
</evidence>
<evidence type="ECO:0000256" key="12">
    <source>
        <dbReference type="ARBA" id="ARBA00022833"/>
    </source>
</evidence>
<dbReference type="SMART" id="SM00898">
    <property type="entry name" value="Fapy_DNA_glyco"/>
    <property type="match status" value="1"/>
</dbReference>
<evidence type="ECO:0000256" key="11">
    <source>
        <dbReference type="ARBA" id="ARBA00022801"/>
    </source>
</evidence>
<dbReference type="Gene3D" id="1.10.8.50">
    <property type="match status" value="1"/>
</dbReference>
<keyword evidence="9" id="KW-0227">DNA damage</keyword>
<evidence type="ECO:0000256" key="19">
    <source>
        <dbReference type="ARBA" id="ARBA00044632"/>
    </source>
</evidence>
<dbReference type="GO" id="GO:0006284">
    <property type="term" value="P:base-excision repair"/>
    <property type="evidence" value="ECO:0007669"/>
    <property type="project" value="InterPro"/>
</dbReference>
<evidence type="ECO:0000256" key="1">
    <source>
        <dbReference type="ARBA" id="ARBA00001668"/>
    </source>
</evidence>
<evidence type="ECO:0000256" key="10">
    <source>
        <dbReference type="ARBA" id="ARBA00022771"/>
    </source>
</evidence>
<dbReference type="InterPro" id="IPR035937">
    <property type="entry name" value="FPG_N"/>
</dbReference>
<evidence type="ECO:0000256" key="17">
    <source>
        <dbReference type="ARBA" id="ARBA00023295"/>
    </source>
</evidence>
<dbReference type="GO" id="GO:0034039">
    <property type="term" value="F:8-oxo-7,8-dihydroguanine DNA N-glycosylase activity"/>
    <property type="evidence" value="ECO:0007669"/>
    <property type="project" value="TreeGrafter"/>
</dbReference>
<dbReference type="Pfam" id="PF06831">
    <property type="entry name" value="H2TH"/>
    <property type="match status" value="1"/>
</dbReference>
<dbReference type="SUPFAM" id="SSF81624">
    <property type="entry name" value="N-terminal domain of MutM-like DNA repair proteins"/>
    <property type="match status" value="1"/>
</dbReference>
<evidence type="ECO:0000256" key="6">
    <source>
        <dbReference type="ARBA" id="ARBA00012720"/>
    </source>
</evidence>
<sequence>MPELPEVETIARGLHTLAKGRRILEAHLLTPSVLRAGHPGSLPGRTITHVSRRAKLLLVHLDQGECLAFHLKMTGRVWIASPGQELPKHTHLVCDLEGRDRLIFEDTRRFGFFGIYWPQDLEAWSFYRSLGPEPLESSAEELAERLGARRACVKSLLLNQTVLAGIGNIYADESLFAARIHPASLASSIPPKRRVLLCSELRRILLEAIAAGGSTISDYRNAYGKSGIFQDSFEVYGKKGEPCPACGMPLQATKVAGRTSTHCMKCQKKY</sequence>
<dbReference type="RefSeq" id="WP_092372374.1">
    <property type="nucleotide sequence ID" value="NZ_FORX01000001.1"/>
</dbReference>
<keyword evidence="12" id="KW-0862">Zinc</keyword>
<dbReference type="InterPro" id="IPR015886">
    <property type="entry name" value="H2TH_FPG"/>
</dbReference>
<organism evidence="23 24">
    <name type="scientific">Desulfomicrobium apsheronum</name>
    <dbReference type="NCBI Taxonomy" id="52560"/>
    <lineage>
        <taxon>Bacteria</taxon>
        <taxon>Pseudomonadati</taxon>
        <taxon>Thermodesulfobacteriota</taxon>
        <taxon>Desulfovibrionia</taxon>
        <taxon>Desulfovibrionales</taxon>
        <taxon>Desulfomicrobiaceae</taxon>
        <taxon>Desulfomicrobium</taxon>
    </lineage>
</organism>
<gene>
    <name evidence="23" type="ORF">SAMN04488082_101309</name>
</gene>
<comment type="similarity">
    <text evidence="3">Belongs to the FPG family.</text>
</comment>
<comment type="catalytic activity">
    <reaction evidence="1">
        <text>Hydrolysis of DNA containing ring-opened 7-methylguanine residues, releasing 2,6-diamino-4-hydroxy-5-(N-methyl)formamidopyrimidine.</text>
        <dbReference type="EC" id="3.2.2.23"/>
    </reaction>
</comment>
<evidence type="ECO:0000313" key="23">
    <source>
        <dbReference type="EMBL" id="SFJ09549.1"/>
    </source>
</evidence>
<dbReference type="CDD" id="cd08966">
    <property type="entry name" value="EcFpg-like_N"/>
    <property type="match status" value="1"/>
</dbReference>
<evidence type="ECO:0000256" key="7">
    <source>
        <dbReference type="ARBA" id="ARBA00016240"/>
    </source>
</evidence>
<dbReference type="SMART" id="SM01232">
    <property type="entry name" value="H2TH"/>
    <property type="match status" value="1"/>
</dbReference>
<evidence type="ECO:0000256" key="9">
    <source>
        <dbReference type="ARBA" id="ARBA00022763"/>
    </source>
</evidence>
<dbReference type="SUPFAM" id="SSF57716">
    <property type="entry name" value="Glucocorticoid receptor-like (DNA-binding domain)"/>
    <property type="match status" value="1"/>
</dbReference>
<dbReference type="InterPro" id="IPR020629">
    <property type="entry name" value="FPG_Glyclase"/>
</dbReference>
<keyword evidence="11" id="KW-0378">Hydrolase</keyword>
<reference evidence="24" key="1">
    <citation type="submission" date="2016-10" db="EMBL/GenBank/DDBJ databases">
        <authorList>
            <person name="Varghese N."/>
            <person name="Submissions S."/>
        </authorList>
    </citation>
    <scope>NUCLEOTIDE SEQUENCE [LARGE SCALE GENOMIC DNA]</scope>
    <source>
        <strain evidence="24">DSM 5918</strain>
    </source>
</reference>
<dbReference type="OrthoDB" id="9800855at2"/>
<dbReference type="InterPro" id="IPR012319">
    <property type="entry name" value="FPG_cat"/>
</dbReference>
<feature type="domain" description="FPG-type" evidence="21">
    <location>
        <begin position="234"/>
        <end position="268"/>
    </location>
</feature>
<keyword evidence="10 20" id="KW-0863">Zinc-finger</keyword>
<dbReference type="NCBIfam" id="TIGR00577">
    <property type="entry name" value="fpg"/>
    <property type="match status" value="1"/>
</dbReference>
<keyword evidence="14" id="KW-0234">DNA repair</keyword>
<dbReference type="Pfam" id="PF06827">
    <property type="entry name" value="zf-FPG_IleRS"/>
    <property type="match status" value="1"/>
</dbReference>
<name>A0A1I3NK50_9BACT</name>
<evidence type="ECO:0000256" key="20">
    <source>
        <dbReference type="PROSITE-ProRule" id="PRU00391"/>
    </source>
</evidence>
<evidence type="ECO:0000256" key="3">
    <source>
        <dbReference type="ARBA" id="ARBA00009409"/>
    </source>
</evidence>
<protein>
    <recommendedName>
        <fullName evidence="7">Formamidopyrimidine-DNA glycosylase</fullName>
        <ecNumber evidence="5">3.2.2.23</ecNumber>
        <ecNumber evidence="6">4.2.99.18</ecNumber>
    </recommendedName>
    <alternativeName>
        <fullName evidence="18">DNA-(apurinic or apyrimidinic site) lyase MutM</fullName>
    </alternativeName>
</protein>
<dbReference type="SUPFAM" id="SSF46946">
    <property type="entry name" value="S13-like H2TH domain"/>
    <property type="match status" value="1"/>
</dbReference>
<evidence type="ECO:0000256" key="4">
    <source>
        <dbReference type="ARBA" id="ARBA00011245"/>
    </source>
</evidence>
<keyword evidence="16" id="KW-0511">Multifunctional enzyme</keyword>
<accession>A0A1I3NK50</accession>
<comment type="catalytic activity">
    <reaction evidence="19">
        <text>2'-deoxyribonucleotide-(2'-deoxyribose 5'-phosphate)-2'-deoxyribonucleotide-DNA = a 3'-end 2'-deoxyribonucleotide-(2,3-dehydro-2,3-deoxyribose 5'-phosphate)-DNA + a 5'-end 5'-phospho-2'-deoxyribonucleoside-DNA + H(+)</text>
        <dbReference type="Rhea" id="RHEA:66592"/>
        <dbReference type="Rhea" id="RHEA-COMP:13180"/>
        <dbReference type="Rhea" id="RHEA-COMP:16897"/>
        <dbReference type="Rhea" id="RHEA-COMP:17067"/>
        <dbReference type="ChEBI" id="CHEBI:15378"/>
        <dbReference type="ChEBI" id="CHEBI:136412"/>
        <dbReference type="ChEBI" id="CHEBI:157695"/>
        <dbReference type="ChEBI" id="CHEBI:167181"/>
        <dbReference type="EC" id="4.2.99.18"/>
    </reaction>
</comment>
<dbReference type="AlphaFoldDB" id="A0A1I3NK50"/>
<dbReference type="GO" id="GO:0008270">
    <property type="term" value="F:zinc ion binding"/>
    <property type="evidence" value="ECO:0007669"/>
    <property type="project" value="UniProtKB-KW"/>
</dbReference>
<evidence type="ECO:0000256" key="18">
    <source>
        <dbReference type="ARBA" id="ARBA00030638"/>
    </source>
</evidence>
<keyword evidence="17" id="KW-0326">Glycosidase</keyword>
<evidence type="ECO:0000256" key="15">
    <source>
        <dbReference type="ARBA" id="ARBA00023239"/>
    </source>
</evidence>
<dbReference type="InterPro" id="IPR000214">
    <property type="entry name" value="Znf_DNA_glyclase/AP_lyase"/>
</dbReference>
<dbReference type="STRING" id="52560.SAMN04488082_101309"/>
<evidence type="ECO:0000256" key="5">
    <source>
        <dbReference type="ARBA" id="ARBA00012024"/>
    </source>
</evidence>
<dbReference type="InterPro" id="IPR010663">
    <property type="entry name" value="Znf_FPG/IleRS"/>
</dbReference>
<dbReference type="EMBL" id="FORX01000001">
    <property type="protein sequence ID" value="SFJ09549.1"/>
    <property type="molecule type" value="Genomic_DNA"/>
</dbReference>
<evidence type="ECO:0000256" key="16">
    <source>
        <dbReference type="ARBA" id="ARBA00023268"/>
    </source>
</evidence>
<dbReference type="FunFam" id="1.10.8.50:FF:000003">
    <property type="entry name" value="Formamidopyrimidine-DNA glycosylase"/>
    <property type="match status" value="1"/>
</dbReference>
<keyword evidence="15 23" id="KW-0456">Lyase</keyword>
<dbReference type="EC" id="4.2.99.18" evidence="6"/>
<dbReference type="GO" id="GO:0140078">
    <property type="term" value="F:class I DNA-(apurinic or apyrimidinic site) endonuclease activity"/>
    <property type="evidence" value="ECO:0007669"/>
    <property type="project" value="UniProtKB-EC"/>
</dbReference>
<evidence type="ECO:0000256" key="8">
    <source>
        <dbReference type="ARBA" id="ARBA00022723"/>
    </source>
</evidence>
<evidence type="ECO:0000259" key="21">
    <source>
        <dbReference type="PROSITE" id="PS51066"/>
    </source>
</evidence>
<evidence type="ECO:0000259" key="22">
    <source>
        <dbReference type="PROSITE" id="PS51068"/>
    </source>
</evidence>
<dbReference type="EC" id="3.2.2.23" evidence="5"/>
<dbReference type="PANTHER" id="PTHR22993:SF9">
    <property type="entry name" value="FORMAMIDOPYRIMIDINE-DNA GLYCOSYLASE"/>
    <property type="match status" value="1"/>
</dbReference>
<evidence type="ECO:0000313" key="24">
    <source>
        <dbReference type="Proteomes" id="UP000198635"/>
    </source>
</evidence>